<evidence type="ECO:0000313" key="3">
    <source>
        <dbReference type="EMBL" id="KAF7556703.1"/>
    </source>
</evidence>
<keyword evidence="4" id="KW-1185">Reference proteome</keyword>
<gene>
    <name evidence="3" type="ORF">G7Z17_g1221</name>
</gene>
<evidence type="ECO:0000256" key="1">
    <source>
        <dbReference type="SAM" id="MobiDB-lite"/>
    </source>
</evidence>
<dbReference type="Pfam" id="PF06985">
    <property type="entry name" value="HET"/>
    <property type="match status" value="1"/>
</dbReference>
<protein>
    <recommendedName>
        <fullName evidence="2">Heterokaryon incompatibility domain-containing protein</fullName>
    </recommendedName>
</protein>
<name>A0A9P5HN88_9HYPO</name>
<reference evidence="3" key="1">
    <citation type="submission" date="2020-03" db="EMBL/GenBank/DDBJ databases">
        <title>Draft Genome Sequence of Cylindrodendrum hubeiense.</title>
        <authorList>
            <person name="Buettner E."/>
            <person name="Kellner H."/>
        </authorList>
    </citation>
    <scope>NUCLEOTIDE SEQUENCE</scope>
    <source>
        <strain evidence="3">IHI 201604</strain>
    </source>
</reference>
<feature type="region of interest" description="Disordered" evidence="1">
    <location>
        <begin position="571"/>
        <end position="611"/>
    </location>
</feature>
<dbReference type="AlphaFoldDB" id="A0A9P5HN88"/>
<dbReference type="Proteomes" id="UP000722485">
    <property type="component" value="Unassembled WGS sequence"/>
</dbReference>
<evidence type="ECO:0000259" key="2">
    <source>
        <dbReference type="Pfam" id="PF06985"/>
    </source>
</evidence>
<dbReference type="PANTHER" id="PTHR33112">
    <property type="entry name" value="DOMAIN PROTEIN, PUTATIVE-RELATED"/>
    <property type="match status" value="1"/>
</dbReference>
<comment type="caution">
    <text evidence="3">The sequence shown here is derived from an EMBL/GenBank/DDBJ whole genome shotgun (WGS) entry which is preliminary data.</text>
</comment>
<sequence>MAGVNASNLCVKCAKVDLGAAFKTTFKGWEILDGGVFIDRLWYPGFKTATCTFCRFLESACPWLHLRRDATVELRVSPMLPAILRPVEWDEAKNHTPPCEARVVVLGVPVVRNVFLHGHTCFAPLEHQDSQGLWNGWFAREVDPHSVDIDAIQHWLEFCDNHHQQCLLESSPSDAVAPSKVIDCETMLIVESPPGCEYVALSYVWGKEKPGKKKPPTFWEIVHANKEPNVGVKYPLELPDNIPLVVQDAVSITTEIGQRYLWVDQYCIDQIDLAEKLPELKKMDLIYEGAFLTIVAAAGKDADYGLPGAGTRSRTPQPKVVIGGTTLISTLRDPRDVIAESEWMTRGWTLQEAKFSRRRLYFTEEQVYYECSGMNCQESVSVPLEELPPTMFNRKLFAPGITGGVYSNSEEGAFLETVSLYGARELTRASDSLHAFRGILRAFEAAQPPLHPCWGLPIISSTAASSPEQYLVHSLLWEFPTTISRRPGFPSWSWLGWGGPATFPRRENEELQSTARRPPGTEVKIWMKRKDNALLSLESVQHAAQVTKELDNLSTYLCLETAVLPFQLAGTPTQAPNSSSSAWAAQANSAGGSRSSPGGAANTNTNLGRSGFGMRKRVQQAIRGGPGPSTNALPNPTENKLSKLQGLVWDEYAQWKQTQKGVARAGSSTNCNCKVGFVAPDPDLRKKTYGGGRRTSKSDGLELKDWQFLVKSDANMCIVHPPKTQKYWLILLGFDTFTESSTPYVNPGGIKAGMMVPGAGSMGRKFGIDLRFLLARTGPSGNKAERVGFVRAYDPDGPTWKQIITNYRRSIELG</sequence>
<organism evidence="3 4">
    <name type="scientific">Cylindrodendrum hubeiense</name>
    <dbReference type="NCBI Taxonomy" id="595255"/>
    <lineage>
        <taxon>Eukaryota</taxon>
        <taxon>Fungi</taxon>
        <taxon>Dikarya</taxon>
        <taxon>Ascomycota</taxon>
        <taxon>Pezizomycotina</taxon>
        <taxon>Sordariomycetes</taxon>
        <taxon>Hypocreomycetidae</taxon>
        <taxon>Hypocreales</taxon>
        <taxon>Nectriaceae</taxon>
        <taxon>Cylindrodendrum</taxon>
    </lineage>
</organism>
<proteinExistence type="predicted"/>
<accession>A0A9P5HN88</accession>
<evidence type="ECO:0000313" key="4">
    <source>
        <dbReference type="Proteomes" id="UP000722485"/>
    </source>
</evidence>
<feature type="domain" description="Heterokaryon incompatibility" evidence="2">
    <location>
        <begin position="198"/>
        <end position="352"/>
    </location>
</feature>
<dbReference type="InterPro" id="IPR010730">
    <property type="entry name" value="HET"/>
</dbReference>
<feature type="compositionally biased region" description="Low complexity" evidence="1">
    <location>
        <begin position="574"/>
        <end position="601"/>
    </location>
</feature>
<dbReference type="EMBL" id="JAANBB010000010">
    <property type="protein sequence ID" value="KAF7556703.1"/>
    <property type="molecule type" value="Genomic_DNA"/>
</dbReference>
<dbReference type="PANTHER" id="PTHR33112:SF1">
    <property type="entry name" value="HETEROKARYON INCOMPATIBILITY DOMAIN-CONTAINING PROTEIN"/>
    <property type="match status" value="1"/>
</dbReference>
<dbReference type="OrthoDB" id="5428863at2759"/>